<dbReference type="GO" id="GO:0005737">
    <property type="term" value="C:cytoplasm"/>
    <property type="evidence" value="ECO:0007669"/>
    <property type="project" value="InterPro"/>
</dbReference>
<dbReference type="Pfam" id="PF06189">
    <property type="entry name" value="5-nucleotidase"/>
    <property type="match status" value="1"/>
</dbReference>
<accession>A0A1N7G2K0</accession>
<dbReference type="GO" id="GO:0009117">
    <property type="term" value="P:nucleotide metabolic process"/>
    <property type="evidence" value="ECO:0007669"/>
    <property type="project" value="InterPro"/>
</dbReference>
<dbReference type="InterPro" id="IPR010394">
    <property type="entry name" value="5-nucleotidase"/>
</dbReference>
<reference evidence="2" key="1">
    <citation type="submission" date="2017-01" db="EMBL/GenBank/DDBJ databases">
        <authorList>
            <person name="Varghese N."/>
            <person name="Submissions S."/>
        </authorList>
    </citation>
    <scope>NUCLEOTIDE SEQUENCE [LARGE SCALE GENOMIC DNA]</scope>
    <source>
        <strain evidence="2">DSM 21768</strain>
    </source>
</reference>
<keyword evidence="2" id="KW-1185">Reference proteome</keyword>
<dbReference type="RefSeq" id="WP_076556076.1">
    <property type="nucleotide sequence ID" value="NZ_FTNU01000022.1"/>
</dbReference>
<sequence length="351" mass="38544">MAVDFSNTLIVAISATALFDLSANEAKLAELLAKNKSTAARKFQDYQQQQENILLQKGSGYPLIEALLNINTYQPPTEYHVESPYVEVVIVSKSSPDIGIQVLNSIRAYGLGITRSAFISGDSVANYIKDFNVDLFLTTNHDDAQAVVDAKICACAVLDATPVNTEELDNQQLRIAFDGDAVLFDDSGELVFKQEGLYAFHAREHEMADLPIDKGPYADFLIKLSQLQAKLLAQMPNSSHSPIRIALVTARNAPADMRAIKTLRAWGVTVDAAFFLGGLDKTGVLRSFAPHIFFDDSIKHIDAARSVVPSALVPYHSTSKLNAFVKNDLQKQSFTPIKPKKNKRQTTNNGK</sequence>
<evidence type="ECO:0000313" key="2">
    <source>
        <dbReference type="Proteomes" id="UP000187495"/>
    </source>
</evidence>
<evidence type="ECO:0000313" key="1">
    <source>
        <dbReference type="EMBL" id="SIS06797.1"/>
    </source>
</evidence>
<dbReference type="STRING" id="34061.B0189_07375"/>
<dbReference type="PANTHER" id="PTHR31367:SF5">
    <property type="entry name" value="CYTOSOLIC 5'-NUCLEOTIDASE 1A"/>
    <property type="match status" value="1"/>
</dbReference>
<name>A0A1N7G2K0_9GAMM</name>
<dbReference type="GO" id="GO:0008253">
    <property type="term" value="F:5'-nucleotidase activity"/>
    <property type="evidence" value="ECO:0007669"/>
    <property type="project" value="InterPro"/>
</dbReference>
<dbReference type="GO" id="GO:0000166">
    <property type="term" value="F:nucleotide binding"/>
    <property type="evidence" value="ECO:0007669"/>
    <property type="project" value="InterPro"/>
</dbReference>
<dbReference type="PANTHER" id="PTHR31367">
    <property type="entry name" value="CYTOSOLIC 5'-NUCLEOTIDASE 1 FAMILY MEMBER"/>
    <property type="match status" value="1"/>
</dbReference>
<protein>
    <submittedName>
        <fullName evidence="1">5'-nucleotidase</fullName>
    </submittedName>
</protein>
<proteinExistence type="predicted"/>
<dbReference type="GO" id="GO:0000287">
    <property type="term" value="F:magnesium ion binding"/>
    <property type="evidence" value="ECO:0007669"/>
    <property type="project" value="InterPro"/>
</dbReference>
<dbReference type="EMBL" id="FTNU01000022">
    <property type="protein sequence ID" value="SIS06797.1"/>
    <property type="molecule type" value="Genomic_DNA"/>
</dbReference>
<gene>
    <name evidence="1" type="ORF">SAMN02745664_12213</name>
</gene>
<dbReference type="AlphaFoldDB" id="A0A1N7G2K0"/>
<dbReference type="Proteomes" id="UP000187495">
    <property type="component" value="Unassembled WGS sequence"/>
</dbReference>
<organism evidence="1 2">
    <name type="scientific">Moraxella cuniculi DSM 21768</name>
    <dbReference type="NCBI Taxonomy" id="1122245"/>
    <lineage>
        <taxon>Bacteria</taxon>
        <taxon>Pseudomonadati</taxon>
        <taxon>Pseudomonadota</taxon>
        <taxon>Gammaproteobacteria</taxon>
        <taxon>Moraxellales</taxon>
        <taxon>Moraxellaceae</taxon>
        <taxon>Moraxella</taxon>
    </lineage>
</organism>